<keyword evidence="3" id="KW-1185">Reference proteome</keyword>
<feature type="domain" description="Serine aminopeptidase S33" evidence="1">
    <location>
        <begin position="62"/>
        <end position="168"/>
    </location>
</feature>
<sequence>MIVVFYGIQDRLVYKPSRVSRGTPADFDMPDFDDVSFCTMDGVEINGWFIRRPGQTYRTARTLVYFHGTDKNASFRLKKAFGFYDKCACNVLLTSYRGYGSSGGSPNEKGMCRDADGAFEYLRARTDIDGGRVWVFGESLGGAVSLHFVKRYEKFVNALVLENTFTSLLDMINREFPFLGVFRYLSRNQWRSTSRIRSLTLPMLFLSGQRDAYIPPDMMKQLHTLAEASSSYTEFVPIRDGTHSRTWTNKNYFTSVVGFMEKLETEGLLKALPLPRETLTDGGDIQFA</sequence>
<dbReference type="GO" id="GO:0016020">
    <property type="term" value="C:membrane"/>
    <property type="evidence" value="ECO:0007669"/>
    <property type="project" value="TreeGrafter"/>
</dbReference>
<dbReference type="InterPro" id="IPR029058">
    <property type="entry name" value="AB_hydrolase_fold"/>
</dbReference>
<dbReference type="EMBL" id="KV918948">
    <property type="protein sequence ID" value="OSX74394.1"/>
    <property type="molecule type" value="Genomic_DNA"/>
</dbReference>
<dbReference type="AlphaFoldDB" id="A0A1X6P0K4"/>
<dbReference type="PANTHER" id="PTHR12277:SF81">
    <property type="entry name" value="PROTEIN ABHD13"/>
    <property type="match status" value="1"/>
</dbReference>
<dbReference type="Pfam" id="PF12146">
    <property type="entry name" value="Hydrolase_4"/>
    <property type="match status" value="1"/>
</dbReference>
<gene>
    <name evidence="2" type="ORF">BU14_0290s0002</name>
</gene>
<evidence type="ECO:0000313" key="2">
    <source>
        <dbReference type="EMBL" id="OSX74394.1"/>
    </source>
</evidence>
<dbReference type="SUPFAM" id="SSF53474">
    <property type="entry name" value="alpha/beta-Hydrolases"/>
    <property type="match status" value="1"/>
</dbReference>
<accession>A0A1X6P0K4</accession>
<evidence type="ECO:0000313" key="3">
    <source>
        <dbReference type="Proteomes" id="UP000218209"/>
    </source>
</evidence>
<dbReference type="OrthoDB" id="10249433at2759"/>
<dbReference type="InterPro" id="IPR022742">
    <property type="entry name" value="Hydrolase_4"/>
</dbReference>
<protein>
    <recommendedName>
        <fullName evidence="1">Serine aminopeptidase S33 domain-containing protein</fullName>
    </recommendedName>
</protein>
<name>A0A1X6P0K4_PORUM</name>
<organism evidence="2 3">
    <name type="scientific">Porphyra umbilicalis</name>
    <name type="common">Purple laver</name>
    <name type="synonym">Red alga</name>
    <dbReference type="NCBI Taxonomy" id="2786"/>
    <lineage>
        <taxon>Eukaryota</taxon>
        <taxon>Rhodophyta</taxon>
        <taxon>Bangiophyceae</taxon>
        <taxon>Bangiales</taxon>
        <taxon>Bangiaceae</taxon>
        <taxon>Porphyra</taxon>
    </lineage>
</organism>
<proteinExistence type="predicted"/>
<dbReference type="GO" id="GO:0008474">
    <property type="term" value="F:palmitoyl-(protein) hydrolase activity"/>
    <property type="evidence" value="ECO:0007669"/>
    <property type="project" value="TreeGrafter"/>
</dbReference>
<reference evidence="2 3" key="1">
    <citation type="submission" date="2017-03" db="EMBL/GenBank/DDBJ databases">
        <title>WGS assembly of Porphyra umbilicalis.</title>
        <authorList>
            <person name="Brawley S.H."/>
            <person name="Blouin N.A."/>
            <person name="Ficko-Blean E."/>
            <person name="Wheeler G.L."/>
            <person name="Lohr M."/>
            <person name="Goodson H.V."/>
            <person name="Jenkins J.W."/>
            <person name="Blaby-Haas C.E."/>
            <person name="Helliwell K.E."/>
            <person name="Chan C."/>
            <person name="Marriage T."/>
            <person name="Bhattacharya D."/>
            <person name="Klein A.S."/>
            <person name="Badis Y."/>
            <person name="Brodie J."/>
            <person name="Cao Y."/>
            <person name="Collen J."/>
            <person name="Dittami S.M."/>
            <person name="Gachon C.M."/>
            <person name="Green B.R."/>
            <person name="Karpowicz S."/>
            <person name="Kim J.W."/>
            <person name="Kudahl U."/>
            <person name="Lin S."/>
            <person name="Michel G."/>
            <person name="Mittag M."/>
            <person name="Olson B.J."/>
            <person name="Pangilinan J."/>
            <person name="Peng Y."/>
            <person name="Qiu H."/>
            <person name="Shu S."/>
            <person name="Singer J.T."/>
            <person name="Smith A.G."/>
            <person name="Sprecher B.N."/>
            <person name="Wagner V."/>
            <person name="Wang W."/>
            <person name="Wang Z.-Y."/>
            <person name="Yan J."/>
            <person name="Yarish C."/>
            <person name="Zoeuner-Riek S."/>
            <person name="Zhuang Y."/>
            <person name="Zou Y."/>
            <person name="Lindquist E.A."/>
            <person name="Grimwood J."/>
            <person name="Barry K."/>
            <person name="Rokhsar D.S."/>
            <person name="Schmutz J."/>
            <person name="Stiller J.W."/>
            <person name="Grossman A.R."/>
            <person name="Prochnik S.E."/>
        </authorList>
    </citation>
    <scope>NUCLEOTIDE SEQUENCE [LARGE SCALE GENOMIC DNA]</scope>
    <source>
        <strain evidence="2">4086291</strain>
    </source>
</reference>
<evidence type="ECO:0000259" key="1">
    <source>
        <dbReference type="Pfam" id="PF12146"/>
    </source>
</evidence>
<dbReference type="Proteomes" id="UP000218209">
    <property type="component" value="Unassembled WGS sequence"/>
</dbReference>
<dbReference type="Gene3D" id="3.40.50.1820">
    <property type="entry name" value="alpha/beta hydrolase"/>
    <property type="match status" value="1"/>
</dbReference>
<dbReference type="PANTHER" id="PTHR12277">
    <property type="entry name" value="ALPHA/BETA HYDROLASE DOMAIN-CONTAINING PROTEIN"/>
    <property type="match status" value="1"/>
</dbReference>